<name>A0A136IN91_9PEZI</name>
<evidence type="ECO:0000256" key="2">
    <source>
        <dbReference type="SAM" id="Phobius"/>
    </source>
</evidence>
<keyword evidence="2" id="KW-0812">Transmembrane</keyword>
<evidence type="ECO:0000313" key="5">
    <source>
        <dbReference type="Proteomes" id="UP000070501"/>
    </source>
</evidence>
<evidence type="ECO:0000256" key="1">
    <source>
        <dbReference type="SAM" id="MobiDB-lite"/>
    </source>
</evidence>
<organism evidence="4 5">
    <name type="scientific">Microdochium bolleyi</name>
    <dbReference type="NCBI Taxonomy" id="196109"/>
    <lineage>
        <taxon>Eukaryota</taxon>
        <taxon>Fungi</taxon>
        <taxon>Dikarya</taxon>
        <taxon>Ascomycota</taxon>
        <taxon>Pezizomycotina</taxon>
        <taxon>Sordariomycetes</taxon>
        <taxon>Xylariomycetidae</taxon>
        <taxon>Xylariales</taxon>
        <taxon>Microdochiaceae</taxon>
        <taxon>Microdochium</taxon>
    </lineage>
</organism>
<proteinExistence type="predicted"/>
<accession>A0A136IN91</accession>
<keyword evidence="5" id="KW-1185">Reference proteome</keyword>
<protein>
    <recommendedName>
        <fullName evidence="6">Mid2 domain-containing protein</fullName>
    </recommendedName>
</protein>
<dbReference type="InParanoid" id="A0A136IN91"/>
<dbReference type="OrthoDB" id="10643871at2759"/>
<dbReference type="EMBL" id="KQ964268">
    <property type="protein sequence ID" value="KXJ86417.1"/>
    <property type="molecule type" value="Genomic_DNA"/>
</dbReference>
<feature type="transmembrane region" description="Helical" evidence="2">
    <location>
        <begin position="192"/>
        <end position="214"/>
    </location>
</feature>
<feature type="signal peptide" evidence="3">
    <location>
        <begin position="1"/>
        <end position="18"/>
    </location>
</feature>
<sequence length="252" mass="26838">MLISISITVLGLVRAALGQDSIPYDPKNHFIWPPSQGTTWVDDPKAFADNVAITYDTSVQRPFSWVSSLASVSIMMWQTGNGPQFKTKKLWTCIANNQQNGTESQWWDGDIGDINTTVQHVVFLAMYACNGTTPEFFSDYFNLTREGSAGSSSTAATALPSVTTPTLPAATAPTAAPLPPGRDDPSHNVATLAGGIGGGVGGAIIIAAAGFAFWKYSKNKRHKQQHLAAQQDLPVSEESGTSAAPMFGGFQR</sequence>
<evidence type="ECO:0000313" key="4">
    <source>
        <dbReference type="EMBL" id="KXJ86417.1"/>
    </source>
</evidence>
<keyword evidence="2" id="KW-1133">Transmembrane helix</keyword>
<evidence type="ECO:0000256" key="3">
    <source>
        <dbReference type="SAM" id="SignalP"/>
    </source>
</evidence>
<reference evidence="5" key="1">
    <citation type="submission" date="2016-02" db="EMBL/GenBank/DDBJ databases">
        <title>Draft genome sequence of Microdochium bolleyi, a fungal endophyte of beachgrass.</title>
        <authorList>
            <consortium name="DOE Joint Genome Institute"/>
            <person name="David A.S."/>
            <person name="May G."/>
            <person name="Haridas S."/>
            <person name="Lim J."/>
            <person name="Wang M."/>
            <person name="Labutti K."/>
            <person name="Lipzen A."/>
            <person name="Barry K."/>
            <person name="Grigoriev I.V."/>
        </authorList>
    </citation>
    <scope>NUCLEOTIDE SEQUENCE [LARGE SCALE GENOMIC DNA]</scope>
    <source>
        <strain evidence="5">J235TASD1</strain>
    </source>
</reference>
<feature type="chain" id="PRO_5007292874" description="Mid2 domain-containing protein" evidence="3">
    <location>
        <begin position="19"/>
        <end position="252"/>
    </location>
</feature>
<gene>
    <name evidence="4" type="ORF">Micbo1qcDRAFT_179950</name>
</gene>
<dbReference type="Proteomes" id="UP000070501">
    <property type="component" value="Unassembled WGS sequence"/>
</dbReference>
<keyword evidence="3" id="KW-0732">Signal</keyword>
<dbReference type="AlphaFoldDB" id="A0A136IN91"/>
<dbReference type="STRING" id="196109.A0A136IN91"/>
<evidence type="ECO:0008006" key="6">
    <source>
        <dbReference type="Google" id="ProtNLM"/>
    </source>
</evidence>
<feature type="region of interest" description="Disordered" evidence="1">
    <location>
        <begin position="162"/>
        <end position="189"/>
    </location>
</feature>
<feature type="region of interest" description="Disordered" evidence="1">
    <location>
        <begin position="225"/>
        <end position="252"/>
    </location>
</feature>
<feature type="compositionally biased region" description="Low complexity" evidence="1">
    <location>
        <begin position="162"/>
        <end position="175"/>
    </location>
</feature>
<keyword evidence="2" id="KW-0472">Membrane</keyword>